<reference evidence="1" key="1">
    <citation type="journal article" date="2021" name="bioRxiv">
        <title>Whole Genome Assembly and Annotation of Northern Wild Rice, Zizania palustris L., Supports a Whole Genome Duplication in the Zizania Genus.</title>
        <authorList>
            <person name="Haas M."/>
            <person name="Kono T."/>
            <person name="Macchietto M."/>
            <person name="Millas R."/>
            <person name="McGilp L."/>
            <person name="Shao M."/>
            <person name="Duquette J."/>
            <person name="Hirsch C.N."/>
            <person name="Kimball J."/>
        </authorList>
    </citation>
    <scope>NUCLEOTIDE SEQUENCE</scope>
    <source>
        <tissue evidence="1">Fresh leaf tissue</tissue>
    </source>
</reference>
<organism evidence="1 2">
    <name type="scientific">Zizania palustris</name>
    <name type="common">Northern wild rice</name>
    <dbReference type="NCBI Taxonomy" id="103762"/>
    <lineage>
        <taxon>Eukaryota</taxon>
        <taxon>Viridiplantae</taxon>
        <taxon>Streptophyta</taxon>
        <taxon>Embryophyta</taxon>
        <taxon>Tracheophyta</taxon>
        <taxon>Spermatophyta</taxon>
        <taxon>Magnoliopsida</taxon>
        <taxon>Liliopsida</taxon>
        <taxon>Poales</taxon>
        <taxon>Poaceae</taxon>
        <taxon>BOP clade</taxon>
        <taxon>Oryzoideae</taxon>
        <taxon>Oryzeae</taxon>
        <taxon>Zizaniinae</taxon>
        <taxon>Zizania</taxon>
    </lineage>
</organism>
<comment type="caution">
    <text evidence="1">The sequence shown here is derived from an EMBL/GenBank/DDBJ whole genome shotgun (WGS) entry which is preliminary data.</text>
</comment>
<keyword evidence="2" id="KW-1185">Reference proteome</keyword>
<evidence type="ECO:0000313" key="2">
    <source>
        <dbReference type="Proteomes" id="UP000729402"/>
    </source>
</evidence>
<dbReference type="EMBL" id="JAAALK010000287">
    <property type="protein sequence ID" value="KAG8058476.1"/>
    <property type="molecule type" value="Genomic_DNA"/>
</dbReference>
<sequence length="114" mass="12633">MASRDAAEREAAGVLRRVLRGDASRRAAGSIKSLVYSPSVGNKRATFALVCQTLKYLPILKEKQEELVYVTAYDILFGQLIVLHKDVLMSALEKICVRRKVHSVEDLLSNKSTG</sequence>
<gene>
    <name evidence="1" type="ORF">GUJ93_ZPchr0002g24692</name>
</gene>
<protein>
    <submittedName>
        <fullName evidence="1">Uncharacterized protein</fullName>
    </submittedName>
</protein>
<accession>A0A8J5SI87</accession>
<evidence type="ECO:0000313" key="1">
    <source>
        <dbReference type="EMBL" id="KAG8058476.1"/>
    </source>
</evidence>
<dbReference type="OrthoDB" id="435282at2759"/>
<reference evidence="1" key="2">
    <citation type="submission" date="2021-02" db="EMBL/GenBank/DDBJ databases">
        <authorList>
            <person name="Kimball J.A."/>
            <person name="Haas M.W."/>
            <person name="Macchietto M."/>
            <person name="Kono T."/>
            <person name="Duquette J."/>
            <person name="Shao M."/>
        </authorList>
    </citation>
    <scope>NUCLEOTIDE SEQUENCE</scope>
    <source>
        <tissue evidence="1">Fresh leaf tissue</tissue>
    </source>
</reference>
<dbReference type="Proteomes" id="UP000729402">
    <property type="component" value="Unassembled WGS sequence"/>
</dbReference>
<proteinExistence type="predicted"/>
<name>A0A8J5SI87_ZIZPA</name>
<dbReference type="AlphaFoldDB" id="A0A8J5SI87"/>